<protein>
    <submittedName>
        <fullName evidence="2">Serine/threonine-protein phosphatase 7 long form-like protein</fullName>
    </submittedName>
</protein>
<evidence type="ECO:0000313" key="3">
    <source>
        <dbReference type="Proteomes" id="UP000265520"/>
    </source>
</evidence>
<dbReference type="AlphaFoldDB" id="A0A392N5H4"/>
<comment type="caution">
    <text evidence="2">The sequence shown here is derived from an EMBL/GenBank/DDBJ whole genome shotgun (WGS) entry which is preliminary data.</text>
</comment>
<gene>
    <name evidence="2" type="ORF">A2U01_0015369</name>
</gene>
<organism evidence="2 3">
    <name type="scientific">Trifolium medium</name>
    <dbReference type="NCBI Taxonomy" id="97028"/>
    <lineage>
        <taxon>Eukaryota</taxon>
        <taxon>Viridiplantae</taxon>
        <taxon>Streptophyta</taxon>
        <taxon>Embryophyta</taxon>
        <taxon>Tracheophyta</taxon>
        <taxon>Spermatophyta</taxon>
        <taxon>Magnoliopsida</taxon>
        <taxon>eudicotyledons</taxon>
        <taxon>Gunneridae</taxon>
        <taxon>Pentapetalae</taxon>
        <taxon>rosids</taxon>
        <taxon>fabids</taxon>
        <taxon>Fabales</taxon>
        <taxon>Fabaceae</taxon>
        <taxon>Papilionoideae</taxon>
        <taxon>50 kb inversion clade</taxon>
        <taxon>NPAAA clade</taxon>
        <taxon>Hologalegina</taxon>
        <taxon>IRL clade</taxon>
        <taxon>Trifolieae</taxon>
        <taxon>Trifolium</taxon>
    </lineage>
</organism>
<feature type="region of interest" description="Disordered" evidence="1">
    <location>
        <begin position="1"/>
        <end position="35"/>
    </location>
</feature>
<dbReference type="Proteomes" id="UP000265520">
    <property type="component" value="Unassembled WGS sequence"/>
</dbReference>
<keyword evidence="3" id="KW-1185">Reference proteome</keyword>
<name>A0A392N5H4_9FABA</name>
<accession>A0A392N5H4</accession>
<evidence type="ECO:0000256" key="1">
    <source>
        <dbReference type="SAM" id="MobiDB-lite"/>
    </source>
</evidence>
<dbReference type="EMBL" id="LXQA010027266">
    <property type="protein sequence ID" value="MCH94409.1"/>
    <property type="molecule type" value="Genomic_DNA"/>
</dbReference>
<reference evidence="2 3" key="1">
    <citation type="journal article" date="2018" name="Front. Plant Sci.">
        <title>Red Clover (Trifolium pratense) and Zigzag Clover (T. medium) - A Picture of Genomic Similarities and Differences.</title>
        <authorList>
            <person name="Dluhosova J."/>
            <person name="Istvanek J."/>
            <person name="Nedelnik J."/>
            <person name="Repkova J."/>
        </authorList>
    </citation>
    <scope>NUCLEOTIDE SEQUENCE [LARGE SCALE GENOMIC DNA]</scope>
    <source>
        <strain evidence="3">cv. 10/8</strain>
        <tissue evidence="2">Leaf</tissue>
    </source>
</reference>
<proteinExistence type="predicted"/>
<sequence length="131" mass="14860">MSESSTTSTRRVRVPKVRAKQEAQPDQSEPVPEPFEDQDIIQLVNNRNKLKMLSVPNLEWFDTTIKAKGLAGHASISYTFLDPVLLPAFVERWHETNNFHMPVGEITLTLDNVSVLCISPLRDILWTTLTS</sequence>
<evidence type="ECO:0000313" key="2">
    <source>
        <dbReference type="EMBL" id="MCH94409.1"/>
    </source>
</evidence>